<gene>
    <name evidence="2" type="ORF">NP533_16235</name>
</gene>
<dbReference type="Pfam" id="PF14411">
    <property type="entry name" value="LHH"/>
    <property type="match status" value="1"/>
</dbReference>
<dbReference type="EMBL" id="JANIAN010000021">
    <property type="protein sequence ID" value="MDD2107742.1"/>
    <property type="molecule type" value="Genomic_DNA"/>
</dbReference>
<evidence type="ECO:0000259" key="1">
    <source>
        <dbReference type="Pfam" id="PF14411"/>
    </source>
</evidence>
<sequence>MASGRAPIGVDGKLVNLHHMTQTQSGPIAEMTQSFHQANSATIHINPNTIPCGIDRAAFDKWKVQYWKQRSADFRN</sequence>
<evidence type="ECO:0000313" key="3">
    <source>
        <dbReference type="Proteomes" id="UP001150678"/>
    </source>
</evidence>
<protein>
    <submittedName>
        <fullName evidence="2">HNH/ENDO VII family nuclease</fullName>
    </submittedName>
</protein>
<dbReference type="AlphaFoldDB" id="A0A9X4D403"/>
<organism evidence="2 3">
    <name type="scientific">Pseudomonas asiatica</name>
    <dbReference type="NCBI Taxonomy" id="2219225"/>
    <lineage>
        <taxon>Bacteria</taxon>
        <taxon>Pseudomonadati</taxon>
        <taxon>Pseudomonadota</taxon>
        <taxon>Gammaproteobacteria</taxon>
        <taxon>Pseudomonadales</taxon>
        <taxon>Pseudomonadaceae</taxon>
        <taxon>Pseudomonas</taxon>
    </lineage>
</organism>
<proteinExistence type="predicted"/>
<feature type="domain" description="LHH" evidence="1">
    <location>
        <begin position="1"/>
        <end position="72"/>
    </location>
</feature>
<dbReference type="RefSeq" id="WP_249352809.1">
    <property type="nucleotide sequence ID" value="NZ_JANIAN010000021.1"/>
</dbReference>
<dbReference type="InterPro" id="IPR026834">
    <property type="entry name" value="LHH"/>
</dbReference>
<name>A0A9X4D403_9PSED</name>
<dbReference type="Proteomes" id="UP001150678">
    <property type="component" value="Unassembled WGS sequence"/>
</dbReference>
<evidence type="ECO:0000313" key="2">
    <source>
        <dbReference type="EMBL" id="MDD2107742.1"/>
    </source>
</evidence>
<reference evidence="2" key="1">
    <citation type="submission" date="2022-07" db="EMBL/GenBank/DDBJ databases">
        <title>Multi-strain Analysis of Pseudomonas putida Reveals Metabolic and Genetic Diversity.</title>
        <authorList>
            <person name="Monk J.M."/>
        </authorList>
    </citation>
    <scope>NUCLEOTIDE SEQUENCE</scope>
    <source>
        <strain evidence="2">17514</strain>
    </source>
</reference>
<comment type="caution">
    <text evidence="2">The sequence shown here is derived from an EMBL/GenBank/DDBJ whole genome shotgun (WGS) entry which is preliminary data.</text>
</comment>
<accession>A0A9X4D403</accession>